<evidence type="ECO:0000313" key="1">
    <source>
        <dbReference type="EMBL" id="JAH00975.1"/>
    </source>
</evidence>
<accession>A0A0E9PA87</accession>
<sequence length="27" mass="3158">MLNFNVHEMNNSTTYITRIVSVYIPTV</sequence>
<proteinExistence type="predicted"/>
<reference evidence="1" key="1">
    <citation type="submission" date="2014-11" db="EMBL/GenBank/DDBJ databases">
        <authorList>
            <person name="Amaro Gonzalez C."/>
        </authorList>
    </citation>
    <scope>NUCLEOTIDE SEQUENCE</scope>
</reference>
<dbReference type="EMBL" id="GBXM01107602">
    <property type="protein sequence ID" value="JAH00975.1"/>
    <property type="molecule type" value="Transcribed_RNA"/>
</dbReference>
<reference evidence="1" key="2">
    <citation type="journal article" date="2015" name="Fish Shellfish Immunol.">
        <title>Early steps in the European eel (Anguilla anguilla)-Vibrio vulnificus interaction in the gills: Role of the RtxA13 toxin.</title>
        <authorList>
            <person name="Callol A."/>
            <person name="Pajuelo D."/>
            <person name="Ebbesson L."/>
            <person name="Teles M."/>
            <person name="MacKenzie S."/>
            <person name="Amaro C."/>
        </authorList>
    </citation>
    <scope>NUCLEOTIDE SEQUENCE</scope>
</reference>
<protein>
    <submittedName>
        <fullName evidence="1">Uncharacterized protein</fullName>
    </submittedName>
</protein>
<dbReference type="AlphaFoldDB" id="A0A0E9PA87"/>
<name>A0A0E9PA87_ANGAN</name>
<organism evidence="1">
    <name type="scientific">Anguilla anguilla</name>
    <name type="common">European freshwater eel</name>
    <name type="synonym">Muraena anguilla</name>
    <dbReference type="NCBI Taxonomy" id="7936"/>
    <lineage>
        <taxon>Eukaryota</taxon>
        <taxon>Metazoa</taxon>
        <taxon>Chordata</taxon>
        <taxon>Craniata</taxon>
        <taxon>Vertebrata</taxon>
        <taxon>Euteleostomi</taxon>
        <taxon>Actinopterygii</taxon>
        <taxon>Neopterygii</taxon>
        <taxon>Teleostei</taxon>
        <taxon>Anguilliformes</taxon>
        <taxon>Anguillidae</taxon>
        <taxon>Anguilla</taxon>
    </lineage>
</organism>